<sequence length="921" mass="105165">MNPYLNGLSDISGQSFFNEDRNRIQRQNNISMMPTNSNLQSNSSNSLTDLINALNRSGYVHSNGTSNYNNTFDNISTITNQIPINNRISQNTIQQQSSNLPNSVRCEVNPNVNYNEPNYSNLKLLLSSNQNSNVNSNVRRDIVQNNSLNQNVNQTPKSTKYDPSILRSLFPIPHFTTEMFNKVNLEASYSEENNGYDLPFSDIATLRFFYNIGIQHFKNTIAKHEATKNSIPYNNSLISLLNQNNIRGHQEILNDQIRQKINTNSFSQNIKSTNFQNTPEHIETPTIFRNDNSSSNVYANNLSVNNRNQTNVNQKNAMELLQQQHMNLRNDLNCHQRPNYPIQYQSVVQVQQKIVPEPLNFLQSHQRVLNEPSNIDNTSQRGNLITNQQNMKISSFESSNNELKRVHNNGKNFTPSNETNSNSNISEKKNIIPEIKEEAEDDYDFSLNYSLNNVGNEVNELSPSSSPEVSNDNDSSYNLNLSTNTAIESADLLNHSMEFKSKFTKQFPVCVIQKVSEIVNTLNNDSKNRITKDKNNDDLVDSEEFKDVIDYQEEILGIDENRKLQQKIYENGKLNVEKMKIRLNKVNSSSEMKKLSDDSMMESTSNNISNLSKRPRQLSRERQLNVNNLSEFDNNPSLEDDSIKPNAVKRFKESNSDDDKFYSNRSSDRDLAKLPSKSTSKKDNSSEFLNFLIKSNSFNDDDVATLSYSNGKYYISSKKINILENTMDQSRFGEVCSANAGKENEDFEKISNRNMVESETLKDKKFINLNINNIIVSPFVDNYISYIKNEFLRQLKKKRSQLLNRPSINLNTTENNIPTSLSKESNDNDSKTQIYNSSSQESVEIPKNISENISLLESAKNSSRIQNNSVDTSNILQPNQISSNLSESLFKIDNSPTKMHYHVALQRSSELEKLLKGSMSK</sequence>
<dbReference type="STRING" id="75913.A0A0K0FC24"/>
<dbReference type="InterPro" id="IPR018247">
    <property type="entry name" value="EF_Hand_1_Ca_BS"/>
</dbReference>
<feature type="region of interest" description="Disordered" evidence="1">
    <location>
        <begin position="405"/>
        <end position="428"/>
    </location>
</feature>
<dbReference type="Proteomes" id="UP000035680">
    <property type="component" value="Unassembled WGS sequence"/>
</dbReference>
<feature type="compositionally biased region" description="Low complexity" evidence="1">
    <location>
        <begin position="414"/>
        <end position="425"/>
    </location>
</feature>
<proteinExistence type="predicted"/>
<dbReference type="WBParaSite" id="SVE_0638800.1">
    <property type="protein sequence ID" value="SVE_0638800.1"/>
    <property type="gene ID" value="SVE_0638800"/>
</dbReference>
<feature type="region of interest" description="Disordered" evidence="1">
    <location>
        <begin position="585"/>
        <end position="683"/>
    </location>
</feature>
<feature type="compositionally biased region" description="Polar residues" evidence="1">
    <location>
        <begin position="624"/>
        <end position="637"/>
    </location>
</feature>
<dbReference type="PROSITE" id="PS00018">
    <property type="entry name" value="EF_HAND_1"/>
    <property type="match status" value="1"/>
</dbReference>
<evidence type="ECO:0000313" key="3">
    <source>
        <dbReference type="WBParaSite" id="SVE_0638800.1"/>
    </source>
</evidence>
<organism evidence="2 3">
    <name type="scientific">Strongyloides venezuelensis</name>
    <name type="common">Threadworm</name>
    <dbReference type="NCBI Taxonomy" id="75913"/>
    <lineage>
        <taxon>Eukaryota</taxon>
        <taxon>Metazoa</taxon>
        <taxon>Ecdysozoa</taxon>
        <taxon>Nematoda</taxon>
        <taxon>Chromadorea</taxon>
        <taxon>Rhabditida</taxon>
        <taxon>Tylenchina</taxon>
        <taxon>Panagrolaimomorpha</taxon>
        <taxon>Strongyloidoidea</taxon>
        <taxon>Strongyloididae</taxon>
        <taxon>Strongyloides</taxon>
    </lineage>
</organism>
<reference evidence="3" key="2">
    <citation type="submission" date="2015-08" db="UniProtKB">
        <authorList>
            <consortium name="WormBaseParasite"/>
        </authorList>
    </citation>
    <scope>IDENTIFICATION</scope>
</reference>
<dbReference type="AlphaFoldDB" id="A0A0K0FC24"/>
<accession>A0A0K0FC24</accession>
<keyword evidence="2" id="KW-1185">Reference proteome</keyword>
<reference evidence="2" key="1">
    <citation type="submission" date="2014-07" db="EMBL/GenBank/DDBJ databases">
        <authorList>
            <person name="Martin A.A"/>
            <person name="De Silva N."/>
        </authorList>
    </citation>
    <scope>NUCLEOTIDE SEQUENCE</scope>
</reference>
<evidence type="ECO:0000256" key="1">
    <source>
        <dbReference type="SAM" id="MobiDB-lite"/>
    </source>
</evidence>
<evidence type="ECO:0000313" key="2">
    <source>
        <dbReference type="Proteomes" id="UP000035680"/>
    </source>
</evidence>
<feature type="compositionally biased region" description="Basic and acidic residues" evidence="1">
    <location>
        <begin position="650"/>
        <end position="672"/>
    </location>
</feature>
<feature type="compositionally biased region" description="Polar residues" evidence="1">
    <location>
        <begin position="806"/>
        <end position="823"/>
    </location>
</feature>
<feature type="region of interest" description="Disordered" evidence="1">
    <location>
        <begin position="806"/>
        <end position="843"/>
    </location>
</feature>
<name>A0A0K0FC24_STRVS</name>
<protein>
    <submittedName>
        <fullName evidence="3">C2H2-type domain-containing protein</fullName>
    </submittedName>
</protein>
<feature type="compositionally biased region" description="Polar residues" evidence="1">
    <location>
        <begin position="831"/>
        <end position="842"/>
    </location>
</feature>
<feature type="compositionally biased region" description="Polar residues" evidence="1">
    <location>
        <begin position="601"/>
        <end position="612"/>
    </location>
</feature>